<feature type="signal peptide" evidence="2">
    <location>
        <begin position="1"/>
        <end position="19"/>
    </location>
</feature>
<dbReference type="EMBL" id="JABSTR010000008">
    <property type="protein sequence ID" value="KAH9378162.1"/>
    <property type="molecule type" value="Genomic_DNA"/>
</dbReference>
<comment type="similarity">
    <text evidence="1">Belongs to the peptidase C14A family.</text>
</comment>
<feature type="domain" description="Caspase family p10" evidence="3">
    <location>
        <begin position="37"/>
        <end position="132"/>
    </location>
</feature>
<dbReference type="Proteomes" id="UP000821853">
    <property type="component" value="Unassembled WGS sequence"/>
</dbReference>
<evidence type="ECO:0000256" key="2">
    <source>
        <dbReference type="SAM" id="SignalP"/>
    </source>
</evidence>
<dbReference type="OrthoDB" id="6416614at2759"/>
<sequence>MVNLWLFCFFRCALKACRGACVDQGDTVVFDSADSGATCRIPKNADFLVAYSTVPGFYSWRDEGRGSWFVQAVCYVLKKSTGSEDLLALLTEACRIVALFYEAITPNDDRTNGAKQMPFVTSTLIRRVRLPKIRQT</sequence>
<dbReference type="GO" id="GO:0004197">
    <property type="term" value="F:cysteine-type endopeptidase activity"/>
    <property type="evidence" value="ECO:0007669"/>
    <property type="project" value="InterPro"/>
</dbReference>
<dbReference type="Gene3D" id="3.40.50.1460">
    <property type="match status" value="1"/>
</dbReference>
<evidence type="ECO:0000256" key="1">
    <source>
        <dbReference type="ARBA" id="ARBA00010134"/>
    </source>
</evidence>
<evidence type="ECO:0000313" key="5">
    <source>
        <dbReference type="Proteomes" id="UP000821853"/>
    </source>
</evidence>
<dbReference type="InterPro" id="IPR015917">
    <property type="entry name" value="Pept_C14A"/>
</dbReference>
<keyword evidence="5" id="KW-1185">Reference proteome</keyword>
<dbReference type="AlphaFoldDB" id="A0A9J6GRV9"/>
<dbReference type="InterPro" id="IPR029030">
    <property type="entry name" value="Caspase-like_dom_sf"/>
</dbReference>
<keyword evidence="2" id="KW-0732">Signal</keyword>
<dbReference type="SUPFAM" id="SSF52129">
    <property type="entry name" value="Caspase-like"/>
    <property type="match status" value="1"/>
</dbReference>
<name>A0A9J6GRV9_HAELO</name>
<dbReference type="InterPro" id="IPR011600">
    <property type="entry name" value="Pept_C14_caspase"/>
</dbReference>
<dbReference type="PANTHER" id="PTHR22576:SF41">
    <property type="entry name" value="CASPASE 14, APOPTOSIS-RELATED CYSTEINE PEPTIDASE"/>
    <property type="match status" value="1"/>
</dbReference>
<dbReference type="Pfam" id="PF00656">
    <property type="entry name" value="Peptidase_C14"/>
    <property type="match status" value="1"/>
</dbReference>
<dbReference type="InterPro" id="IPR052039">
    <property type="entry name" value="Caspase-related_regulators"/>
</dbReference>
<feature type="chain" id="PRO_5039919871" description="Caspase family p10 domain-containing protein" evidence="2">
    <location>
        <begin position="20"/>
        <end position="136"/>
    </location>
</feature>
<dbReference type="SMART" id="SM00115">
    <property type="entry name" value="CASc"/>
    <property type="match status" value="1"/>
</dbReference>
<evidence type="ECO:0000313" key="4">
    <source>
        <dbReference type="EMBL" id="KAH9378162.1"/>
    </source>
</evidence>
<proteinExistence type="inferred from homology"/>
<dbReference type="VEuPathDB" id="VectorBase:HLOH_050486"/>
<evidence type="ECO:0000259" key="3">
    <source>
        <dbReference type="PROSITE" id="PS50207"/>
    </source>
</evidence>
<protein>
    <recommendedName>
        <fullName evidence="3">Caspase family p10 domain-containing protein</fullName>
    </recommendedName>
</protein>
<comment type="caution">
    <text evidence="4">The sequence shown here is derived from an EMBL/GenBank/DDBJ whole genome shotgun (WGS) entry which is preliminary data.</text>
</comment>
<gene>
    <name evidence="4" type="ORF">HPB48_011942</name>
</gene>
<dbReference type="PROSITE" id="PS50207">
    <property type="entry name" value="CASPASE_P10"/>
    <property type="match status" value="1"/>
</dbReference>
<reference evidence="4 5" key="1">
    <citation type="journal article" date="2020" name="Cell">
        <title>Large-Scale Comparative Analyses of Tick Genomes Elucidate Their Genetic Diversity and Vector Capacities.</title>
        <authorList>
            <consortium name="Tick Genome and Microbiome Consortium (TIGMIC)"/>
            <person name="Jia N."/>
            <person name="Wang J."/>
            <person name="Shi W."/>
            <person name="Du L."/>
            <person name="Sun Y."/>
            <person name="Zhan W."/>
            <person name="Jiang J.F."/>
            <person name="Wang Q."/>
            <person name="Zhang B."/>
            <person name="Ji P."/>
            <person name="Bell-Sakyi L."/>
            <person name="Cui X.M."/>
            <person name="Yuan T.T."/>
            <person name="Jiang B.G."/>
            <person name="Yang W.F."/>
            <person name="Lam T.T."/>
            <person name="Chang Q.C."/>
            <person name="Ding S.J."/>
            <person name="Wang X.J."/>
            <person name="Zhu J.G."/>
            <person name="Ruan X.D."/>
            <person name="Zhao L."/>
            <person name="Wei J.T."/>
            <person name="Ye R.Z."/>
            <person name="Que T.C."/>
            <person name="Du C.H."/>
            <person name="Zhou Y.H."/>
            <person name="Cheng J.X."/>
            <person name="Dai P.F."/>
            <person name="Guo W.B."/>
            <person name="Han X.H."/>
            <person name="Huang E.J."/>
            <person name="Li L.F."/>
            <person name="Wei W."/>
            <person name="Gao Y.C."/>
            <person name="Liu J.Z."/>
            <person name="Shao H.Z."/>
            <person name="Wang X."/>
            <person name="Wang C.C."/>
            <person name="Yang T.C."/>
            <person name="Huo Q.B."/>
            <person name="Li W."/>
            <person name="Chen H.Y."/>
            <person name="Chen S.E."/>
            <person name="Zhou L.G."/>
            <person name="Ni X.B."/>
            <person name="Tian J.H."/>
            <person name="Sheng Y."/>
            <person name="Liu T."/>
            <person name="Pan Y.S."/>
            <person name="Xia L.Y."/>
            <person name="Li J."/>
            <person name="Zhao F."/>
            <person name="Cao W.C."/>
        </authorList>
    </citation>
    <scope>NUCLEOTIDE SEQUENCE [LARGE SCALE GENOMIC DNA]</scope>
    <source>
        <strain evidence="4">HaeL-2018</strain>
    </source>
</reference>
<dbReference type="GO" id="GO:0006508">
    <property type="term" value="P:proteolysis"/>
    <property type="evidence" value="ECO:0007669"/>
    <property type="project" value="InterPro"/>
</dbReference>
<organism evidence="4 5">
    <name type="scientific">Haemaphysalis longicornis</name>
    <name type="common">Bush tick</name>
    <dbReference type="NCBI Taxonomy" id="44386"/>
    <lineage>
        <taxon>Eukaryota</taxon>
        <taxon>Metazoa</taxon>
        <taxon>Ecdysozoa</taxon>
        <taxon>Arthropoda</taxon>
        <taxon>Chelicerata</taxon>
        <taxon>Arachnida</taxon>
        <taxon>Acari</taxon>
        <taxon>Parasitiformes</taxon>
        <taxon>Ixodida</taxon>
        <taxon>Ixodoidea</taxon>
        <taxon>Ixodidae</taxon>
        <taxon>Haemaphysalinae</taxon>
        <taxon>Haemaphysalis</taxon>
    </lineage>
</organism>
<dbReference type="PANTHER" id="PTHR22576">
    <property type="entry name" value="MUCOSA ASSOCIATED LYMPHOID TISSUE LYMPHOMA TRANSLOCATION PROTEIN 1/PARACASPASE"/>
    <property type="match status" value="1"/>
</dbReference>
<accession>A0A9J6GRV9</accession>
<dbReference type="InterPro" id="IPR002138">
    <property type="entry name" value="Pept_C14_p10"/>
</dbReference>